<reference evidence="1 2" key="1">
    <citation type="submission" date="2016-04" db="EMBL/GenBank/DDBJ databases">
        <title>Deep-sea bacteria in the southern Pacific.</title>
        <authorList>
            <person name="Tang K."/>
        </authorList>
    </citation>
    <scope>NUCLEOTIDE SEQUENCE [LARGE SCALE GENOMIC DNA]</scope>
    <source>
        <strain evidence="1 2">JLT2014</strain>
    </source>
</reference>
<proteinExistence type="predicted"/>
<accession>A0A1P8UXL8</accession>
<name>A0A1P8UXL8_9RHOB</name>
<keyword evidence="2" id="KW-1185">Reference proteome</keyword>
<evidence type="ECO:0000313" key="1">
    <source>
        <dbReference type="EMBL" id="APZ54142.1"/>
    </source>
</evidence>
<sequence length="100" mass="10823">MKNGHDAAYVLRVSDQLAARLEQLPEIAGPDWSASHAEFRKEQDALGLELTTRSDAQANIRKSFDGTSISMLGFRASSTSGLCGACRNWIRQVKAKVGSA</sequence>
<dbReference type="KEGG" id="paby:Ga0080574_TMP3808"/>
<protein>
    <submittedName>
        <fullName evidence="1">Uncharacterized protein</fullName>
    </submittedName>
</protein>
<dbReference type="AlphaFoldDB" id="A0A1P8UXL8"/>
<gene>
    <name evidence="1" type="ORF">Ga0080574_TMP3808</name>
</gene>
<organism evidence="1 2">
    <name type="scientific">Salipiger abyssi</name>
    <dbReference type="NCBI Taxonomy" id="1250539"/>
    <lineage>
        <taxon>Bacteria</taxon>
        <taxon>Pseudomonadati</taxon>
        <taxon>Pseudomonadota</taxon>
        <taxon>Alphaproteobacteria</taxon>
        <taxon>Rhodobacterales</taxon>
        <taxon>Roseobacteraceae</taxon>
        <taxon>Salipiger</taxon>
    </lineage>
</organism>
<dbReference type="Proteomes" id="UP000187059">
    <property type="component" value="Chromosome"/>
</dbReference>
<dbReference type="EMBL" id="CP015093">
    <property type="protein sequence ID" value="APZ54142.1"/>
    <property type="molecule type" value="Genomic_DNA"/>
</dbReference>
<dbReference type="STRING" id="1250539.Ga0080574_TMP3808"/>
<evidence type="ECO:0000313" key="2">
    <source>
        <dbReference type="Proteomes" id="UP000187059"/>
    </source>
</evidence>